<dbReference type="Proteomes" id="UP000002420">
    <property type="component" value="Chromosome"/>
</dbReference>
<dbReference type="RefSeq" id="WP_012470988.1">
    <property type="nucleotide sequence ID" value="NC_010814.1"/>
</dbReference>
<dbReference type="InterPro" id="IPR029002">
    <property type="entry name" value="PLPC/GPLD1"/>
</dbReference>
<name>B3E8I7_TRIL1</name>
<dbReference type="HOGENOM" id="CLU_849738_0_0_7"/>
<dbReference type="eggNOG" id="ENOG50337S1">
    <property type="taxonomic scope" value="Bacteria"/>
</dbReference>
<dbReference type="OrthoDB" id="9810528at2"/>
<protein>
    <recommendedName>
        <fullName evidence="1">Phospholipase C/D domain-containing protein</fullName>
    </recommendedName>
</protein>
<dbReference type="KEGG" id="glo:Glov_2956"/>
<organism evidence="2 3">
    <name type="scientific">Trichlorobacter lovleyi (strain ATCC BAA-1151 / DSM 17278 / SZ)</name>
    <name type="common">Geobacter lovleyi</name>
    <dbReference type="NCBI Taxonomy" id="398767"/>
    <lineage>
        <taxon>Bacteria</taxon>
        <taxon>Pseudomonadati</taxon>
        <taxon>Thermodesulfobacteriota</taxon>
        <taxon>Desulfuromonadia</taxon>
        <taxon>Geobacterales</taxon>
        <taxon>Geobacteraceae</taxon>
        <taxon>Trichlorobacter</taxon>
    </lineage>
</organism>
<keyword evidence="3" id="KW-1185">Reference proteome</keyword>
<evidence type="ECO:0000313" key="2">
    <source>
        <dbReference type="EMBL" id="ACD96663.1"/>
    </source>
</evidence>
<evidence type="ECO:0000313" key="3">
    <source>
        <dbReference type="Proteomes" id="UP000002420"/>
    </source>
</evidence>
<sequence length="291" mass="32844">MPKELTHWWLATEAVKQLPLDRTVRQLLEEHQSAYLVGAVLPDTLLHLVRGPWSDTALQLAQRFHEPAGSSYAPLLHYAENTALSPAATACLLGIASHIDADITFHPYICALAGDDLGQHYRLETELDLWLLYQGRKPPVFRLEELLSGQVSEVAATVLQGVFDPERKLPQEVLHKTIQLHSRIQAMYGSPYWQLLARLLGVLPVPSLRRWQKLFYPPDWQRGRTKDWPDQWFHHATGRKRGDTPDGLAADALNRIAGLLRRVDEQGCIRSFRSHPGENLITGMAPPQTGT</sequence>
<evidence type="ECO:0000259" key="1">
    <source>
        <dbReference type="Pfam" id="PF00882"/>
    </source>
</evidence>
<reference evidence="2 3" key="1">
    <citation type="submission" date="2008-05" db="EMBL/GenBank/DDBJ databases">
        <title>Complete sequence of chromosome of Geobacter lovleyi SZ.</title>
        <authorList>
            <consortium name="US DOE Joint Genome Institute"/>
            <person name="Lucas S."/>
            <person name="Copeland A."/>
            <person name="Lapidus A."/>
            <person name="Glavina del Rio T."/>
            <person name="Dalin E."/>
            <person name="Tice H."/>
            <person name="Bruce D."/>
            <person name="Goodwin L."/>
            <person name="Pitluck S."/>
            <person name="Chertkov O."/>
            <person name="Meincke L."/>
            <person name="Brettin T."/>
            <person name="Detter J.C."/>
            <person name="Han C."/>
            <person name="Tapia R."/>
            <person name="Kuske C.R."/>
            <person name="Schmutz J."/>
            <person name="Larimer F."/>
            <person name="Land M."/>
            <person name="Hauser L."/>
            <person name="Kyrpides N."/>
            <person name="Mikhailova N."/>
            <person name="Sung Y."/>
            <person name="Fletcher K.E."/>
            <person name="Ritalahti K.M."/>
            <person name="Loeffler F.E."/>
            <person name="Richardson P."/>
        </authorList>
    </citation>
    <scope>NUCLEOTIDE SEQUENCE [LARGE SCALE GENOMIC DNA]</scope>
    <source>
        <strain evidence="3">ATCC BAA-1151 / DSM 17278 / SZ</strain>
    </source>
</reference>
<dbReference type="Pfam" id="PF00882">
    <property type="entry name" value="Zn_dep_PLPC"/>
    <property type="match status" value="1"/>
</dbReference>
<accession>B3E8I7</accession>
<proteinExistence type="predicted"/>
<dbReference type="EMBL" id="CP001089">
    <property type="protein sequence ID" value="ACD96663.1"/>
    <property type="molecule type" value="Genomic_DNA"/>
</dbReference>
<dbReference type="AlphaFoldDB" id="B3E8I7"/>
<feature type="domain" description="Phospholipase C/D" evidence="1">
    <location>
        <begin position="6"/>
        <end position="152"/>
    </location>
</feature>
<gene>
    <name evidence="2" type="ordered locus">Glov_2956</name>
</gene>
<dbReference type="STRING" id="398767.Glov_2956"/>